<dbReference type="AlphaFoldDB" id="A0A397S0C0"/>
<evidence type="ECO:0000313" key="2">
    <source>
        <dbReference type="EMBL" id="RIA78992.1"/>
    </source>
</evidence>
<feature type="chain" id="PRO_5017325448" evidence="1">
    <location>
        <begin position="26"/>
        <end position="190"/>
    </location>
</feature>
<dbReference type="PANTHER" id="PTHR38360">
    <property type="entry name" value="OS03G0120000 PROTEIN"/>
    <property type="match status" value="1"/>
</dbReference>
<evidence type="ECO:0000256" key="1">
    <source>
        <dbReference type="SAM" id="SignalP"/>
    </source>
</evidence>
<feature type="signal peptide" evidence="1">
    <location>
        <begin position="1"/>
        <end position="25"/>
    </location>
</feature>
<reference evidence="2 3" key="1">
    <citation type="submission" date="2018-06" db="EMBL/GenBank/DDBJ databases">
        <title>Comparative genomics reveals the genomic features of Rhizophagus irregularis, R. cerebriforme, R. diaphanum and Gigaspora rosea, and their symbiotic lifestyle signature.</title>
        <authorList>
            <person name="Morin E."/>
            <person name="San Clemente H."/>
            <person name="Chen E.C.H."/>
            <person name="De La Providencia I."/>
            <person name="Hainaut M."/>
            <person name="Kuo A."/>
            <person name="Kohler A."/>
            <person name="Murat C."/>
            <person name="Tang N."/>
            <person name="Roy S."/>
            <person name="Loubradou J."/>
            <person name="Henrissat B."/>
            <person name="Grigoriev I.V."/>
            <person name="Corradi N."/>
            <person name="Roux C."/>
            <person name="Martin F.M."/>
        </authorList>
    </citation>
    <scope>NUCLEOTIDE SEQUENCE [LARGE SCALE GENOMIC DNA]</scope>
    <source>
        <strain evidence="2 3">DAOM 227022</strain>
    </source>
</reference>
<name>A0A397S0C0_9GLOM</name>
<dbReference type="Proteomes" id="UP000265703">
    <property type="component" value="Unassembled WGS sequence"/>
</dbReference>
<keyword evidence="1" id="KW-0732">Signal</keyword>
<keyword evidence="3" id="KW-1185">Reference proteome</keyword>
<gene>
    <name evidence="2" type="ORF">C1645_841852</name>
</gene>
<proteinExistence type="predicted"/>
<sequence>MLRFSGFKCLLILSILCCLTRPVLSGCRDATFDPSIDYFPDKVFFYDNEEISSPEFSVTYQNSYIILTNNKSSETYVLYCTATQPNVAGVVTNVSNYIQIPVANVAVSDRSVISFLEILGEETTIKYVDDKLSITSPCLQKQVNNSLIDTMNFANTTLVENLDVIFTNTPSQTGGKYVTISYDEDTPALR</sequence>
<comment type="caution">
    <text evidence="2">The sequence shown here is derived from an EMBL/GenBank/DDBJ whole genome shotgun (WGS) entry which is preliminary data.</text>
</comment>
<dbReference type="OrthoDB" id="409848at2759"/>
<evidence type="ECO:0000313" key="3">
    <source>
        <dbReference type="Proteomes" id="UP000265703"/>
    </source>
</evidence>
<dbReference type="EMBL" id="QKYT01001711">
    <property type="protein sequence ID" value="RIA78992.1"/>
    <property type="molecule type" value="Genomic_DNA"/>
</dbReference>
<accession>A0A397S0C0</accession>
<organism evidence="2 3">
    <name type="scientific">Glomus cerebriforme</name>
    <dbReference type="NCBI Taxonomy" id="658196"/>
    <lineage>
        <taxon>Eukaryota</taxon>
        <taxon>Fungi</taxon>
        <taxon>Fungi incertae sedis</taxon>
        <taxon>Mucoromycota</taxon>
        <taxon>Glomeromycotina</taxon>
        <taxon>Glomeromycetes</taxon>
        <taxon>Glomerales</taxon>
        <taxon>Glomeraceae</taxon>
        <taxon>Glomus</taxon>
    </lineage>
</organism>
<dbReference type="PANTHER" id="PTHR38360:SF1">
    <property type="entry name" value="F12P19.7"/>
    <property type="match status" value="1"/>
</dbReference>
<dbReference type="STRING" id="658196.A0A397S0C0"/>
<protein>
    <submittedName>
        <fullName evidence="2">Uncharacterized protein</fullName>
    </submittedName>
</protein>
<feature type="non-terminal residue" evidence="2">
    <location>
        <position position="190"/>
    </location>
</feature>